<keyword evidence="2" id="KW-1185">Reference proteome</keyword>
<accession>A0AAF0QSG2</accession>
<dbReference type="AlphaFoldDB" id="A0AAF0QSG2"/>
<organism evidence="1 2">
    <name type="scientific">Solanum verrucosum</name>
    <dbReference type="NCBI Taxonomy" id="315347"/>
    <lineage>
        <taxon>Eukaryota</taxon>
        <taxon>Viridiplantae</taxon>
        <taxon>Streptophyta</taxon>
        <taxon>Embryophyta</taxon>
        <taxon>Tracheophyta</taxon>
        <taxon>Spermatophyta</taxon>
        <taxon>Magnoliopsida</taxon>
        <taxon>eudicotyledons</taxon>
        <taxon>Gunneridae</taxon>
        <taxon>Pentapetalae</taxon>
        <taxon>asterids</taxon>
        <taxon>lamiids</taxon>
        <taxon>Solanales</taxon>
        <taxon>Solanaceae</taxon>
        <taxon>Solanoideae</taxon>
        <taxon>Solaneae</taxon>
        <taxon>Solanum</taxon>
    </lineage>
</organism>
<sequence length="42" mass="4481">MKRGNGKFTFGCLNVVLSVDGGMGRYSYIAQSNSLGLLKVKA</sequence>
<evidence type="ECO:0000313" key="1">
    <source>
        <dbReference type="EMBL" id="WMV26385.1"/>
    </source>
</evidence>
<gene>
    <name evidence="1" type="ORF">MTR67_019770</name>
</gene>
<name>A0AAF0QSG2_SOLVR</name>
<evidence type="ECO:0000313" key="2">
    <source>
        <dbReference type="Proteomes" id="UP001234989"/>
    </source>
</evidence>
<reference evidence="1" key="1">
    <citation type="submission" date="2023-08" db="EMBL/GenBank/DDBJ databases">
        <title>A de novo genome assembly of Solanum verrucosum Schlechtendal, a Mexican diploid species geographically isolated from the other diploid A-genome species in potato relatives.</title>
        <authorList>
            <person name="Hosaka K."/>
        </authorList>
    </citation>
    <scope>NUCLEOTIDE SEQUENCE</scope>
    <source>
        <tissue evidence="1">Young leaves</tissue>
    </source>
</reference>
<dbReference type="EMBL" id="CP133615">
    <property type="protein sequence ID" value="WMV26385.1"/>
    <property type="molecule type" value="Genomic_DNA"/>
</dbReference>
<dbReference type="Proteomes" id="UP001234989">
    <property type="component" value="Chromosome 4"/>
</dbReference>
<protein>
    <submittedName>
        <fullName evidence="1">Uncharacterized protein</fullName>
    </submittedName>
</protein>
<proteinExistence type="predicted"/>